<evidence type="ECO:0000259" key="1">
    <source>
        <dbReference type="Pfam" id="PF00296"/>
    </source>
</evidence>
<organism evidence="2 3">
    <name type="scientific">Pseudonocardia yuanmonensis</name>
    <dbReference type="NCBI Taxonomy" id="1095914"/>
    <lineage>
        <taxon>Bacteria</taxon>
        <taxon>Bacillati</taxon>
        <taxon>Actinomycetota</taxon>
        <taxon>Actinomycetes</taxon>
        <taxon>Pseudonocardiales</taxon>
        <taxon>Pseudonocardiaceae</taxon>
        <taxon>Pseudonocardia</taxon>
    </lineage>
</organism>
<dbReference type="InterPro" id="IPR036661">
    <property type="entry name" value="Luciferase-like_sf"/>
</dbReference>
<dbReference type="Proteomes" id="UP001500325">
    <property type="component" value="Unassembled WGS sequence"/>
</dbReference>
<dbReference type="NCBIfam" id="TIGR03617">
    <property type="entry name" value="F420_MSMEG_2256"/>
    <property type="match status" value="1"/>
</dbReference>
<dbReference type="InterPro" id="IPR050564">
    <property type="entry name" value="F420-G6PD/mer"/>
</dbReference>
<dbReference type="CDD" id="cd01097">
    <property type="entry name" value="Tetrahydromethanopterin_reductase"/>
    <property type="match status" value="1"/>
</dbReference>
<evidence type="ECO:0000313" key="2">
    <source>
        <dbReference type="EMBL" id="GAA4680540.1"/>
    </source>
</evidence>
<dbReference type="RefSeq" id="WP_345378936.1">
    <property type="nucleotide sequence ID" value="NZ_BAABIC010000003.1"/>
</dbReference>
<dbReference type="InterPro" id="IPR019919">
    <property type="entry name" value="Lucif-like_OxRdtase_MSMEG_2256"/>
</dbReference>
<dbReference type="PANTHER" id="PTHR43244:SF2">
    <property type="entry name" value="CONSERVED HYPOTHETICAL ALANINE AND PROLINE-RICH PROTEIN"/>
    <property type="match status" value="1"/>
</dbReference>
<dbReference type="SUPFAM" id="SSF51679">
    <property type="entry name" value="Bacterial luciferase-like"/>
    <property type="match status" value="1"/>
</dbReference>
<evidence type="ECO:0000313" key="3">
    <source>
        <dbReference type="Proteomes" id="UP001500325"/>
    </source>
</evidence>
<dbReference type="EMBL" id="BAABIC010000003">
    <property type="protein sequence ID" value="GAA4680540.1"/>
    <property type="molecule type" value="Genomic_DNA"/>
</dbReference>
<reference evidence="3" key="1">
    <citation type="journal article" date="2019" name="Int. J. Syst. Evol. Microbiol.">
        <title>The Global Catalogue of Microorganisms (GCM) 10K type strain sequencing project: providing services to taxonomists for standard genome sequencing and annotation.</title>
        <authorList>
            <consortium name="The Broad Institute Genomics Platform"/>
            <consortium name="The Broad Institute Genome Sequencing Center for Infectious Disease"/>
            <person name="Wu L."/>
            <person name="Ma J."/>
        </authorList>
    </citation>
    <scope>NUCLEOTIDE SEQUENCE [LARGE SCALE GENOMIC DNA]</scope>
    <source>
        <strain evidence="3">JCM 18055</strain>
    </source>
</reference>
<protein>
    <submittedName>
        <fullName evidence="2">LLM class F420-dependent oxidoreductase</fullName>
    </submittedName>
</protein>
<dbReference type="InterPro" id="IPR011251">
    <property type="entry name" value="Luciferase-like_dom"/>
</dbReference>
<sequence length="379" mass="41432">MRLETLLPLGKVDPGLRTPDTPLDIWSVGEKAALLEEVGYGGLVVEETKDDPFAVLTLAAQATTRLRLGTAVAIAFPRSPTVTALHAWTLQKLSRGRFTLGLGSQVRGHITRRYGMPWSPPGPWMREYVRAVRAVWHTWQTGEPLDFHGEHYDLTLMVPLFDAGPIEHPDVPVHLAAVNPYMCSVAGEVADGVRPHPVCTPSYIAEVMLPAVRRGAARSGRSLEDFRVCMKPLVASARTDEELAVKVRDARARIAFYASTPGYRAAFEHLGLGDLATEAAVLSKAKRWEELPGLIDDAVLDRFAVIGTYDVIAERLLERFAGVVTDVEFSIAVRDDEGGDEDRATLAALARTIQEHDDAAARAAVAGGDVRDYREAPIR</sequence>
<comment type="caution">
    <text evidence="2">The sequence shown here is derived from an EMBL/GenBank/DDBJ whole genome shotgun (WGS) entry which is preliminary data.</text>
</comment>
<dbReference type="Pfam" id="PF00296">
    <property type="entry name" value="Bac_luciferase"/>
    <property type="match status" value="1"/>
</dbReference>
<dbReference type="PANTHER" id="PTHR43244">
    <property type="match status" value="1"/>
</dbReference>
<gene>
    <name evidence="2" type="ORF">GCM10023215_12460</name>
</gene>
<name>A0ABP8W530_9PSEU</name>
<dbReference type="Gene3D" id="3.20.20.30">
    <property type="entry name" value="Luciferase-like domain"/>
    <property type="match status" value="1"/>
</dbReference>
<feature type="domain" description="Luciferase-like" evidence="1">
    <location>
        <begin position="26"/>
        <end position="322"/>
    </location>
</feature>
<accession>A0ABP8W530</accession>
<proteinExistence type="predicted"/>
<keyword evidence="3" id="KW-1185">Reference proteome</keyword>